<gene>
    <name evidence="2" type="ORF">Q9L58_007207</name>
</gene>
<sequence>MSINWVMLDGSNPQAFVNLPGERALYSSPTRTAFSLSTSNSLPGATPIRLNSSSGVVHLTNQRIVYIPTQRTTELESFSCPINHLHDTHVSAPFFGPNVWTAVVQPVSNGGLPSVASAIELKLVFKDGGAFDFYTIFERVKERFLQALENARASGRMAEGATVGTVHLEDLPAYEEPPAMGGNASRLVDTDTNYEGPPPGPPPGYEEVQRESLADEIQRQYNDLNR</sequence>
<evidence type="ECO:0000256" key="1">
    <source>
        <dbReference type="SAM" id="MobiDB-lite"/>
    </source>
</evidence>
<accession>A0ABR3GDA2</accession>
<dbReference type="InterPro" id="IPR044852">
    <property type="entry name" value="WBP2-like"/>
</dbReference>
<dbReference type="PANTHER" id="PTHR31606:SF1">
    <property type="entry name" value="WW DOMAIN BINDING PROTEIN 2, ISOFORM E"/>
    <property type="match status" value="1"/>
</dbReference>
<protein>
    <submittedName>
        <fullName evidence="2">Uncharacterized protein</fullName>
    </submittedName>
</protein>
<comment type="caution">
    <text evidence="2">The sequence shown here is derived from an EMBL/GenBank/DDBJ whole genome shotgun (WGS) entry which is preliminary data.</text>
</comment>
<keyword evidence="3" id="KW-1185">Reference proteome</keyword>
<dbReference type="SUPFAM" id="SSF50729">
    <property type="entry name" value="PH domain-like"/>
    <property type="match status" value="1"/>
</dbReference>
<dbReference type="PANTHER" id="PTHR31606">
    <property type="entry name" value="WW DOMAIN BINDING PROTEIN 2, ISOFORM E"/>
    <property type="match status" value="1"/>
</dbReference>
<dbReference type="Proteomes" id="UP001447188">
    <property type="component" value="Unassembled WGS sequence"/>
</dbReference>
<dbReference type="Gene3D" id="2.30.29.30">
    <property type="entry name" value="Pleckstrin-homology domain (PH domain)/Phosphotyrosine-binding domain (PTB)"/>
    <property type="match status" value="1"/>
</dbReference>
<feature type="region of interest" description="Disordered" evidence="1">
    <location>
        <begin position="176"/>
        <end position="208"/>
    </location>
</feature>
<proteinExistence type="predicted"/>
<name>A0ABR3GDA2_9PEZI</name>
<dbReference type="CDD" id="cd13214">
    <property type="entry name" value="PH-GRAM_WBP2"/>
    <property type="match status" value="1"/>
</dbReference>
<dbReference type="EMBL" id="JBBBZM010000110">
    <property type="protein sequence ID" value="KAL0633904.1"/>
    <property type="molecule type" value="Genomic_DNA"/>
</dbReference>
<organism evidence="2 3">
    <name type="scientific">Discina gigas</name>
    <dbReference type="NCBI Taxonomy" id="1032678"/>
    <lineage>
        <taxon>Eukaryota</taxon>
        <taxon>Fungi</taxon>
        <taxon>Dikarya</taxon>
        <taxon>Ascomycota</taxon>
        <taxon>Pezizomycotina</taxon>
        <taxon>Pezizomycetes</taxon>
        <taxon>Pezizales</taxon>
        <taxon>Discinaceae</taxon>
        <taxon>Discina</taxon>
    </lineage>
</organism>
<dbReference type="InterPro" id="IPR011993">
    <property type="entry name" value="PH-like_dom_sf"/>
</dbReference>
<evidence type="ECO:0000313" key="2">
    <source>
        <dbReference type="EMBL" id="KAL0633904.1"/>
    </source>
</evidence>
<evidence type="ECO:0000313" key="3">
    <source>
        <dbReference type="Proteomes" id="UP001447188"/>
    </source>
</evidence>
<reference evidence="2 3" key="1">
    <citation type="submission" date="2024-02" db="EMBL/GenBank/DDBJ databases">
        <title>Discinaceae phylogenomics.</title>
        <authorList>
            <person name="Dirks A.C."/>
            <person name="James T.Y."/>
        </authorList>
    </citation>
    <scope>NUCLEOTIDE SEQUENCE [LARGE SCALE GENOMIC DNA]</scope>
    <source>
        <strain evidence="2 3">ACD0624</strain>
    </source>
</reference>